<feature type="transmembrane region" description="Helical" evidence="6">
    <location>
        <begin position="169"/>
        <end position="188"/>
    </location>
</feature>
<dbReference type="InterPro" id="IPR011701">
    <property type="entry name" value="MFS"/>
</dbReference>
<organism evidence="8 9">
    <name type="scientific">Schumannella luteola</name>
    <dbReference type="NCBI Taxonomy" id="472059"/>
    <lineage>
        <taxon>Bacteria</taxon>
        <taxon>Bacillati</taxon>
        <taxon>Actinomycetota</taxon>
        <taxon>Actinomycetes</taxon>
        <taxon>Micrococcales</taxon>
        <taxon>Microbacteriaceae</taxon>
        <taxon>Schumannella</taxon>
    </lineage>
</organism>
<dbReference type="InterPro" id="IPR020846">
    <property type="entry name" value="MFS_dom"/>
</dbReference>
<reference evidence="8 9" key="1">
    <citation type="submission" date="2020-07" db="EMBL/GenBank/DDBJ databases">
        <title>Sequencing the genomes of 1000 actinobacteria strains.</title>
        <authorList>
            <person name="Klenk H.-P."/>
        </authorList>
    </citation>
    <scope>NUCLEOTIDE SEQUENCE [LARGE SCALE GENOMIC DNA]</scope>
    <source>
        <strain evidence="8 9">DSM 23141</strain>
    </source>
</reference>
<evidence type="ECO:0000313" key="8">
    <source>
        <dbReference type="EMBL" id="NYG99429.1"/>
    </source>
</evidence>
<feature type="region of interest" description="Disordered" evidence="5">
    <location>
        <begin position="202"/>
        <end position="227"/>
    </location>
</feature>
<dbReference type="SUPFAM" id="SSF103473">
    <property type="entry name" value="MFS general substrate transporter"/>
    <property type="match status" value="1"/>
</dbReference>
<protein>
    <submittedName>
        <fullName evidence="8">MFS family permease</fullName>
    </submittedName>
</protein>
<keyword evidence="9" id="KW-1185">Reference proteome</keyword>
<keyword evidence="2 6" id="KW-0812">Transmembrane</keyword>
<evidence type="ECO:0000256" key="2">
    <source>
        <dbReference type="ARBA" id="ARBA00022692"/>
    </source>
</evidence>
<evidence type="ECO:0000259" key="7">
    <source>
        <dbReference type="PROSITE" id="PS50850"/>
    </source>
</evidence>
<dbReference type="InterPro" id="IPR036259">
    <property type="entry name" value="MFS_trans_sf"/>
</dbReference>
<dbReference type="EMBL" id="JACBZY010000001">
    <property type="protein sequence ID" value="NYG99429.1"/>
    <property type="molecule type" value="Genomic_DNA"/>
</dbReference>
<evidence type="ECO:0000256" key="5">
    <source>
        <dbReference type="SAM" id="MobiDB-lite"/>
    </source>
</evidence>
<accession>A0A852YNX3</accession>
<name>A0A852YNX3_9MICO</name>
<dbReference type="AlphaFoldDB" id="A0A852YNX3"/>
<dbReference type="PRINTS" id="PR01036">
    <property type="entry name" value="TCRTETB"/>
</dbReference>
<evidence type="ECO:0000256" key="1">
    <source>
        <dbReference type="ARBA" id="ARBA00004651"/>
    </source>
</evidence>
<proteinExistence type="predicted"/>
<feature type="transmembrane region" description="Helical" evidence="6">
    <location>
        <begin position="260"/>
        <end position="278"/>
    </location>
</feature>
<feature type="transmembrane region" description="Helical" evidence="6">
    <location>
        <begin position="51"/>
        <end position="72"/>
    </location>
</feature>
<evidence type="ECO:0000256" key="6">
    <source>
        <dbReference type="SAM" id="Phobius"/>
    </source>
</evidence>
<dbReference type="RefSeq" id="WP_343046664.1">
    <property type="nucleotide sequence ID" value="NZ_JACBZY010000001.1"/>
</dbReference>
<keyword evidence="4 6" id="KW-0472">Membrane</keyword>
<evidence type="ECO:0000313" key="9">
    <source>
        <dbReference type="Proteomes" id="UP000553888"/>
    </source>
</evidence>
<gene>
    <name evidence="8" type="ORF">BJ979_002055</name>
</gene>
<feature type="transmembrane region" description="Helical" evidence="6">
    <location>
        <begin position="320"/>
        <end position="342"/>
    </location>
</feature>
<dbReference type="Proteomes" id="UP000553888">
    <property type="component" value="Unassembled WGS sequence"/>
</dbReference>
<comment type="subcellular location">
    <subcellularLocation>
        <location evidence="1">Cell membrane</location>
        <topology evidence="1">Multi-pass membrane protein</topology>
    </subcellularLocation>
</comment>
<evidence type="ECO:0000256" key="3">
    <source>
        <dbReference type="ARBA" id="ARBA00022989"/>
    </source>
</evidence>
<dbReference type="PANTHER" id="PTHR23501:SF154">
    <property type="entry name" value="MULTIDRUG-EFFLUX TRANSPORTER RV1634-RELATED"/>
    <property type="match status" value="1"/>
</dbReference>
<feature type="transmembrane region" description="Helical" evidence="6">
    <location>
        <begin position="141"/>
        <end position="163"/>
    </location>
</feature>
<feature type="transmembrane region" description="Helical" evidence="6">
    <location>
        <begin position="84"/>
        <end position="109"/>
    </location>
</feature>
<keyword evidence="3 6" id="KW-1133">Transmembrane helix</keyword>
<feature type="transmembrane region" description="Helical" evidence="6">
    <location>
        <begin position="450"/>
        <end position="471"/>
    </location>
</feature>
<feature type="transmembrane region" description="Helical" evidence="6">
    <location>
        <begin position="232"/>
        <end position="254"/>
    </location>
</feature>
<feature type="transmembrane region" description="Helical" evidence="6">
    <location>
        <begin position="115"/>
        <end position="134"/>
    </location>
</feature>
<dbReference type="Gene3D" id="1.20.1720.10">
    <property type="entry name" value="Multidrug resistance protein D"/>
    <property type="match status" value="1"/>
</dbReference>
<feature type="transmembrane region" description="Helical" evidence="6">
    <location>
        <begin position="419"/>
        <end position="444"/>
    </location>
</feature>
<feature type="transmembrane region" description="Helical" evidence="6">
    <location>
        <begin position="378"/>
        <end position="398"/>
    </location>
</feature>
<feature type="transmembrane region" description="Helical" evidence="6">
    <location>
        <begin position="354"/>
        <end position="372"/>
    </location>
</feature>
<dbReference type="GO" id="GO:0022857">
    <property type="term" value="F:transmembrane transporter activity"/>
    <property type="evidence" value="ECO:0007669"/>
    <property type="project" value="InterPro"/>
</dbReference>
<dbReference type="PANTHER" id="PTHR23501">
    <property type="entry name" value="MAJOR FACILITATOR SUPERFAMILY"/>
    <property type="match status" value="1"/>
</dbReference>
<feature type="transmembrane region" description="Helical" evidence="6">
    <location>
        <begin position="290"/>
        <end position="314"/>
    </location>
</feature>
<dbReference type="Pfam" id="PF07690">
    <property type="entry name" value="MFS_1"/>
    <property type="match status" value="1"/>
</dbReference>
<dbReference type="Gene3D" id="1.20.1250.20">
    <property type="entry name" value="MFS general substrate transporter like domains"/>
    <property type="match status" value="1"/>
</dbReference>
<dbReference type="GO" id="GO:0005886">
    <property type="term" value="C:plasma membrane"/>
    <property type="evidence" value="ECO:0007669"/>
    <property type="project" value="UniProtKB-SubCell"/>
</dbReference>
<dbReference type="PROSITE" id="PS50850">
    <property type="entry name" value="MFS"/>
    <property type="match status" value="1"/>
</dbReference>
<evidence type="ECO:0000256" key="4">
    <source>
        <dbReference type="ARBA" id="ARBA00023136"/>
    </source>
</evidence>
<sequence>MNLPVRPASLMAPHLRATTIGSFALVFLGAFEALAVTTVMPAVSVDLDGDAYYALAFSGTLAASVVGVVVAGRWSDRRGPVAPLLAATAVFLVGLIVAGSASTIEVFVVGRLLQGFGSGAINVALYVVVARLYPPALHPRIFGAFAAAWVLPSMIGPPVAGWVAEWISWHWVFLGVAVLVLVATALMLPAVRQITGSTTTADGVEAGSTAPVDAAHPSTETAAPEQTGPGSFVSIGLSLVVAAAVLAISLAQQLPSPLDWAVAIVALIVAGFAARPLLPRRTLLAGRGLPATVALRGLVAAAFFAAEVYMPLMLHERDGLALSVSGLILTVGAVSWALGSHLQGRFGERVGSTPIARVGTALIALGIVVQLLDALLGLGPIVAGVGWLVAGAGMGTVFPRLSTLALAYSTPRNQGFNSAALSIFDAGSSATSIAIAGLLFGLAGGTGSPFAYAAAFALSTVVAVLAQPVAARTAAQTAAR</sequence>
<feature type="domain" description="Major facilitator superfamily (MFS) profile" evidence="7">
    <location>
        <begin position="18"/>
        <end position="471"/>
    </location>
</feature>
<comment type="caution">
    <text evidence="8">The sequence shown here is derived from an EMBL/GenBank/DDBJ whole genome shotgun (WGS) entry which is preliminary data.</text>
</comment>